<reference evidence="1 2" key="1">
    <citation type="submission" date="2014-08" db="EMBL/GenBank/DDBJ databases">
        <title>Clostridium innocuum, an unnegligible vancomycin-resistant pathogen causing extra-intestinal infections.</title>
        <authorList>
            <person name="Feng Y."/>
            <person name="Chiu C.-H."/>
        </authorList>
    </citation>
    <scope>NUCLEOTIDE SEQUENCE [LARGE SCALE GENOMIC DNA]</scope>
    <source>
        <strain evidence="1 2">AN88</strain>
    </source>
</reference>
<proteinExistence type="predicted"/>
<gene>
    <name evidence="1" type="ORF">CIAN88_22370</name>
</gene>
<dbReference type="RefSeq" id="WP_015535462.1">
    <property type="nucleotide sequence ID" value="NZ_JQIF01000143.1"/>
</dbReference>
<dbReference type="Proteomes" id="UP000030008">
    <property type="component" value="Unassembled WGS sequence"/>
</dbReference>
<evidence type="ECO:0000313" key="2">
    <source>
        <dbReference type="Proteomes" id="UP000030008"/>
    </source>
</evidence>
<accession>A0A099I1H1</accession>
<organism evidence="1 2">
    <name type="scientific">Clostridium innocuum</name>
    <dbReference type="NCBI Taxonomy" id="1522"/>
    <lineage>
        <taxon>Bacteria</taxon>
        <taxon>Bacillati</taxon>
        <taxon>Bacillota</taxon>
        <taxon>Clostridia</taxon>
        <taxon>Eubacteriales</taxon>
        <taxon>Clostridiaceae</taxon>
        <taxon>Clostridium</taxon>
    </lineage>
</organism>
<protein>
    <submittedName>
        <fullName evidence="1">Uncharacterized protein</fullName>
    </submittedName>
</protein>
<dbReference type="EMBL" id="JQIF01000143">
    <property type="protein sequence ID" value="KGJ51112.1"/>
    <property type="molecule type" value="Genomic_DNA"/>
</dbReference>
<name>A0A099I1H1_CLOIN</name>
<dbReference type="AlphaFoldDB" id="A0A099I1H1"/>
<sequence length="107" mass="11780">MVGLIGGLSFTYLANEIKAVEVYWRSGEVEIIESDNAELSAKESGNELQEDTAMHYFLDDGVLRIRFCASGAKIQVNALDKHLSLEVPKGIDLSVYTTDGEIDARNN</sequence>
<evidence type="ECO:0000313" key="1">
    <source>
        <dbReference type="EMBL" id="KGJ51112.1"/>
    </source>
</evidence>
<comment type="caution">
    <text evidence="1">The sequence shown here is derived from an EMBL/GenBank/DDBJ whole genome shotgun (WGS) entry which is preliminary data.</text>
</comment>